<dbReference type="GO" id="GO:0005886">
    <property type="term" value="C:plasma membrane"/>
    <property type="evidence" value="ECO:0007669"/>
    <property type="project" value="UniProtKB-SubCell"/>
</dbReference>
<feature type="transmembrane region" description="Helical" evidence="6">
    <location>
        <begin position="590"/>
        <end position="610"/>
    </location>
</feature>
<feature type="transmembrane region" description="Helical" evidence="6">
    <location>
        <begin position="6"/>
        <end position="27"/>
    </location>
</feature>
<feature type="transmembrane region" description="Helical" evidence="6">
    <location>
        <begin position="34"/>
        <end position="53"/>
    </location>
</feature>
<feature type="transmembrane region" description="Helical" evidence="6">
    <location>
        <begin position="428"/>
        <end position="447"/>
    </location>
</feature>
<proteinExistence type="predicted"/>
<feature type="transmembrane region" description="Helical" evidence="6">
    <location>
        <begin position="565"/>
        <end position="583"/>
    </location>
</feature>
<comment type="subcellular location">
    <subcellularLocation>
        <location evidence="1">Cell membrane</location>
        <topology evidence="1">Multi-pass membrane protein</topology>
    </subcellularLocation>
</comment>
<dbReference type="RefSeq" id="WP_161106511.1">
    <property type="nucleotide sequence ID" value="NZ_JBHLYI010000019.1"/>
</dbReference>
<keyword evidence="5 6" id="KW-0472">Membrane</keyword>
<dbReference type="Proteomes" id="UP000431901">
    <property type="component" value="Unassembled WGS sequence"/>
</dbReference>
<dbReference type="PANTHER" id="PTHR30482">
    <property type="entry name" value="HIGH-AFFINITY BRANCHED-CHAIN AMINO ACID TRANSPORT SYSTEM PERMEASE"/>
    <property type="match status" value="1"/>
</dbReference>
<accession>A0A6I4WHI3</accession>
<dbReference type="PANTHER" id="PTHR30482:SF20">
    <property type="entry name" value="HIGH-AFFINITY BRANCHED-CHAIN AMINO ACID TRANSPORT SYSTEM PERMEASE PROTEIN LIVM"/>
    <property type="match status" value="1"/>
</dbReference>
<feature type="transmembrane region" description="Helical" evidence="6">
    <location>
        <begin position="616"/>
        <end position="639"/>
    </location>
</feature>
<feature type="transmembrane region" description="Helical" evidence="6">
    <location>
        <begin position="228"/>
        <end position="244"/>
    </location>
</feature>
<feature type="transmembrane region" description="Helical" evidence="6">
    <location>
        <begin position="488"/>
        <end position="507"/>
    </location>
</feature>
<feature type="transmembrane region" description="Helical" evidence="6">
    <location>
        <begin position="326"/>
        <end position="346"/>
    </location>
</feature>
<dbReference type="InterPro" id="IPR001851">
    <property type="entry name" value="ABC_transp_permease"/>
</dbReference>
<comment type="caution">
    <text evidence="7">The sequence shown here is derived from an EMBL/GenBank/DDBJ whole genome shotgun (WGS) entry which is preliminary data.</text>
</comment>
<gene>
    <name evidence="7" type="ORF">GQ466_30315</name>
</gene>
<dbReference type="InterPro" id="IPR043428">
    <property type="entry name" value="LivM-like"/>
</dbReference>
<evidence type="ECO:0000313" key="8">
    <source>
        <dbReference type="Proteomes" id="UP000431901"/>
    </source>
</evidence>
<keyword evidence="4 6" id="KW-1133">Transmembrane helix</keyword>
<protein>
    <submittedName>
        <fullName evidence="7">Branched-chain amino acid ABC transporter permease</fullName>
    </submittedName>
</protein>
<feature type="transmembrane region" description="Helical" evidence="6">
    <location>
        <begin position="352"/>
        <end position="373"/>
    </location>
</feature>
<evidence type="ECO:0000256" key="2">
    <source>
        <dbReference type="ARBA" id="ARBA00022475"/>
    </source>
</evidence>
<keyword evidence="8" id="KW-1185">Reference proteome</keyword>
<dbReference type="GO" id="GO:0015658">
    <property type="term" value="F:branched-chain amino acid transmembrane transporter activity"/>
    <property type="evidence" value="ECO:0007669"/>
    <property type="project" value="InterPro"/>
</dbReference>
<evidence type="ECO:0000256" key="3">
    <source>
        <dbReference type="ARBA" id="ARBA00022692"/>
    </source>
</evidence>
<dbReference type="OrthoDB" id="9805514at2"/>
<evidence type="ECO:0000256" key="6">
    <source>
        <dbReference type="SAM" id="Phobius"/>
    </source>
</evidence>
<organism evidence="7 8">
    <name type="scientific">Actinomadura rayongensis</name>
    <dbReference type="NCBI Taxonomy" id="1429076"/>
    <lineage>
        <taxon>Bacteria</taxon>
        <taxon>Bacillati</taxon>
        <taxon>Actinomycetota</taxon>
        <taxon>Actinomycetes</taxon>
        <taxon>Streptosporangiales</taxon>
        <taxon>Thermomonosporaceae</taxon>
        <taxon>Actinomadura</taxon>
    </lineage>
</organism>
<feature type="transmembrane region" description="Helical" evidence="6">
    <location>
        <begin position="108"/>
        <end position="128"/>
    </location>
</feature>
<dbReference type="CDD" id="cd06581">
    <property type="entry name" value="TM_PBP1_LivM_like"/>
    <property type="match status" value="1"/>
</dbReference>
<feature type="transmembrane region" description="Helical" evidence="6">
    <location>
        <begin position="148"/>
        <end position="171"/>
    </location>
</feature>
<evidence type="ECO:0000256" key="5">
    <source>
        <dbReference type="ARBA" id="ARBA00023136"/>
    </source>
</evidence>
<evidence type="ECO:0000313" key="7">
    <source>
        <dbReference type="EMBL" id="MXQ68320.1"/>
    </source>
</evidence>
<dbReference type="Pfam" id="PF02653">
    <property type="entry name" value="BPD_transp_2"/>
    <property type="match status" value="2"/>
</dbReference>
<feature type="transmembrane region" description="Helical" evidence="6">
    <location>
        <begin position="200"/>
        <end position="222"/>
    </location>
</feature>
<reference evidence="7 8" key="1">
    <citation type="submission" date="2019-12" db="EMBL/GenBank/DDBJ databases">
        <title>Nocardia macrotermitis sp. nov. and Nocardia aurantia sp. nov., isolated from the gut of the fungus growing-termite Macrotermes natalensis.</title>
        <authorList>
            <person name="Christine B."/>
            <person name="Rene B."/>
        </authorList>
    </citation>
    <scope>NUCLEOTIDE SEQUENCE [LARGE SCALE GENOMIC DNA]</scope>
    <source>
        <strain evidence="7 8">DSM 102126</strain>
    </source>
</reference>
<feature type="transmembrane region" description="Helical" evidence="6">
    <location>
        <begin position="73"/>
        <end position="96"/>
    </location>
</feature>
<dbReference type="AlphaFoldDB" id="A0A6I4WHI3"/>
<feature type="transmembrane region" description="Helical" evidence="6">
    <location>
        <begin position="538"/>
        <end position="559"/>
    </location>
</feature>
<keyword evidence="2" id="KW-1003">Cell membrane</keyword>
<evidence type="ECO:0000256" key="1">
    <source>
        <dbReference type="ARBA" id="ARBA00004651"/>
    </source>
</evidence>
<dbReference type="CDD" id="cd06582">
    <property type="entry name" value="TM_PBP1_LivH_like"/>
    <property type="match status" value="1"/>
</dbReference>
<feature type="transmembrane region" description="Helical" evidence="6">
    <location>
        <begin position="251"/>
        <end position="269"/>
    </location>
</feature>
<sequence>MDRLILFILLGAGPGALYAGLAQSLVLTHRGAGVINVGAGAMAMWGAYTFYGLREGHLLLPLVYPGLGGPVPVVPAFLLAVALSALLGALVDVAVLKWLRTSAPLAKLVAGVGLMLTVQALVVLRFGGTGQTAPQVLAGGSVRILGGAVPVVRLEVAGLALAAGFALAAAYRRTRFGLATRAAQENEAEAMMSGLSPRRLSLLNTTFAGALAGAVGILVAPMTQLDPTTLALAVVPALGAALIARFTSFTVAAAAGLGMGALQAVALYLQTLPWFPTSNGLPMPGLPDVLFFLVIAGALMWRGTSLPDRGAHIEPRLPPAPAPRRVARPTAIGVAVGAVALLILPFDLRQGLVNTLIAVIACLSLVVLTGYVGQVSLAQFAFAGLSGLVVSKIGIDLGIGPPWAPLLGVAAAAVFGLVDVLPAMRVRGVHLAILTLAAAVALQNFGFHNPSWGAGGLGSPVSSPVLFGIDFGPSGSFPLNAAHPPSPLFGLVCLLVTALCCVAVANLRRSGLGQRMLAVRSGERAAAAAGISVPAVKVTAFVISAFLMGVVGVLTAYNFGSVDPANFGIVNTLVLIALAYLGGISVIKGALIGGMLMSGGVAATIMEDYLGLPADYLLLFAGVSLILTVTTTPGGIALAHRKSRNGPPAGKEPGRIAAVAEAAG</sequence>
<name>A0A6I4WHI3_9ACTN</name>
<dbReference type="EMBL" id="WUTW01000013">
    <property type="protein sequence ID" value="MXQ68320.1"/>
    <property type="molecule type" value="Genomic_DNA"/>
</dbReference>
<feature type="transmembrane region" description="Helical" evidence="6">
    <location>
        <begin position="403"/>
        <end position="421"/>
    </location>
</feature>
<evidence type="ECO:0000256" key="4">
    <source>
        <dbReference type="ARBA" id="ARBA00022989"/>
    </source>
</evidence>
<keyword evidence="3 6" id="KW-0812">Transmembrane</keyword>